<name>A0ABU3GUP5_9SPHI</name>
<comment type="subcellular location">
    <subcellularLocation>
        <location evidence="1">Cell inner membrane</location>
        <topology evidence="1">Single-pass membrane protein</topology>
        <orientation evidence="1">Periplasmic side</orientation>
    </subcellularLocation>
    <subcellularLocation>
        <location evidence="10">Cell outer membrane</location>
        <topology evidence="10">Multi-pass membrane protein</topology>
    </subcellularLocation>
</comment>
<reference evidence="14" key="1">
    <citation type="submission" date="2023-07" db="EMBL/GenBank/DDBJ databases">
        <title>Functional and genomic diversity of the sorghum phyllosphere microbiome.</title>
        <authorList>
            <person name="Shade A."/>
        </authorList>
    </citation>
    <scope>NUCLEOTIDE SEQUENCE [LARGE SCALE GENOMIC DNA]</scope>
    <source>
        <strain evidence="14">SORGH_AS_0422</strain>
    </source>
</reference>
<dbReference type="Proteomes" id="UP001258315">
    <property type="component" value="Unassembled WGS sequence"/>
</dbReference>
<evidence type="ECO:0000259" key="12">
    <source>
        <dbReference type="PROSITE" id="PS52015"/>
    </source>
</evidence>
<keyword evidence="10" id="KW-0998">Cell outer membrane</keyword>
<evidence type="ECO:0000256" key="7">
    <source>
        <dbReference type="ARBA" id="ARBA00022927"/>
    </source>
</evidence>
<dbReference type="InterPro" id="IPR037066">
    <property type="entry name" value="Plug_dom_sf"/>
</dbReference>
<evidence type="ECO:0000256" key="6">
    <source>
        <dbReference type="ARBA" id="ARBA00022692"/>
    </source>
</evidence>
<accession>A0ABU3GUP5</accession>
<evidence type="ECO:0000256" key="10">
    <source>
        <dbReference type="PROSITE-ProRule" id="PRU01360"/>
    </source>
</evidence>
<dbReference type="Gene3D" id="3.30.1150.10">
    <property type="match status" value="1"/>
</dbReference>
<organism evidence="13 14">
    <name type="scientific">Mucilaginibacter terrae</name>
    <dbReference type="NCBI Taxonomy" id="1955052"/>
    <lineage>
        <taxon>Bacteria</taxon>
        <taxon>Pseudomonadati</taxon>
        <taxon>Bacteroidota</taxon>
        <taxon>Sphingobacteriia</taxon>
        <taxon>Sphingobacteriales</taxon>
        <taxon>Sphingobacteriaceae</taxon>
        <taxon>Mucilaginibacter</taxon>
    </lineage>
</organism>
<gene>
    <name evidence="13" type="ORF">QE417_002566</name>
</gene>
<evidence type="ECO:0000256" key="9">
    <source>
        <dbReference type="ARBA" id="ARBA00023136"/>
    </source>
</evidence>
<keyword evidence="9 10" id="KW-0472">Membrane</keyword>
<keyword evidence="6 10" id="KW-0812">Transmembrane</keyword>
<dbReference type="InterPro" id="IPR051045">
    <property type="entry name" value="TonB-dependent_transducer"/>
</dbReference>
<evidence type="ECO:0000256" key="3">
    <source>
        <dbReference type="ARBA" id="ARBA00022448"/>
    </source>
</evidence>
<dbReference type="PROSITE" id="PS52016">
    <property type="entry name" value="TONB_DEPENDENT_REC_3"/>
    <property type="match status" value="1"/>
</dbReference>
<dbReference type="SUPFAM" id="SSF74653">
    <property type="entry name" value="TolA/TonB C-terminal domain"/>
    <property type="match status" value="1"/>
</dbReference>
<dbReference type="Pfam" id="PF03544">
    <property type="entry name" value="TonB_C"/>
    <property type="match status" value="1"/>
</dbReference>
<feature type="transmembrane region" description="Helical" evidence="11">
    <location>
        <begin position="95"/>
        <end position="115"/>
    </location>
</feature>
<dbReference type="EMBL" id="JAVLVU010000001">
    <property type="protein sequence ID" value="MDT3403494.1"/>
    <property type="molecule type" value="Genomic_DNA"/>
</dbReference>
<comment type="similarity">
    <text evidence="10">Belongs to the TonB-dependent receptor family.</text>
</comment>
<dbReference type="Pfam" id="PF05569">
    <property type="entry name" value="Peptidase_M56"/>
    <property type="match status" value="1"/>
</dbReference>
<feature type="transmembrane region" description="Helical" evidence="11">
    <location>
        <begin position="36"/>
        <end position="53"/>
    </location>
</feature>
<dbReference type="Gene3D" id="2.170.130.10">
    <property type="entry name" value="TonB-dependent receptor, plug domain"/>
    <property type="match status" value="1"/>
</dbReference>
<dbReference type="CDD" id="cd07341">
    <property type="entry name" value="M56_BlaR1_MecR1_like"/>
    <property type="match status" value="1"/>
</dbReference>
<keyword evidence="4" id="KW-1003">Cell membrane</keyword>
<evidence type="ECO:0000256" key="11">
    <source>
        <dbReference type="SAM" id="Phobius"/>
    </source>
</evidence>
<dbReference type="RefSeq" id="WP_311950522.1">
    <property type="nucleotide sequence ID" value="NZ_JAVLVU010000001.1"/>
</dbReference>
<evidence type="ECO:0000256" key="5">
    <source>
        <dbReference type="ARBA" id="ARBA00022519"/>
    </source>
</evidence>
<dbReference type="PANTHER" id="PTHR33446:SF2">
    <property type="entry name" value="PROTEIN TONB"/>
    <property type="match status" value="1"/>
</dbReference>
<dbReference type="InterPro" id="IPR037682">
    <property type="entry name" value="TonB_C"/>
</dbReference>
<dbReference type="InterPro" id="IPR039426">
    <property type="entry name" value="TonB-dep_rcpt-like"/>
</dbReference>
<proteinExistence type="inferred from homology"/>
<keyword evidence="5" id="KW-0997">Cell inner membrane</keyword>
<comment type="similarity">
    <text evidence="2">Belongs to the TonB family.</text>
</comment>
<dbReference type="PROSITE" id="PS52015">
    <property type="entry name" value="TONB_CTD"/>
    <property type="match status" value="1"/>
</dbReference>
<feature type="domain" description="TonB C-terminal" evidence="12">
    <location>
        <begin position="363"/>
        <end position="459"/>
    </location>
</feature>
<comment type="caution">
    <text evidence="13">The sequence shown here is derived from an EMBL/GenBank/DDBJ whole genome shotgun (WGS) entry which is preliminary data.</text>
</comment>
<evidence type="ECO:0000313" key="13">
    <source>
        <dbReference type="EMBL" id="MDT3403494.1"/>
    </source>
</evidence>
<sequence>MTWWHYLLLSNLYLILFFGFYALLLQRETFFQLNRIYLVGASVISFFIPLIQLDVVKSWFITQKVHQTIYSASPQAIYTFNNQPDQLTMGEIARVVYIAGIVILSVKLLWQLFALKRMIVNRQLPAAWSFFKKIKVDEELEGQEVIIAHEEVHARQWHSADVLLIELVMIINWFNPIVYLYRYYIKQTHEFIADRDALKTGTSKADYAMLLLNQAFNAPSHHLLNPFFNSSVLKKRIMMLQKNKSGYVALLKYGFSAPLFALMLALSSATINNSEVVKTIKREALQVFEAPAPVLINAPVVTEELTVKQPRTEELVASVPEFKVNNELLVKDNPTAKVVDEPIVKDSLHINEAKEIFTAVEKLPNFVGGVRGFAEFLQKNLHNTNGNQGRVNVTFVVRKDGELTDVRALKASTPALAEEAVRVIASSPKWAPGEQNGKKVDVQYTVPVVFGATARYEADTSAKRVVQTINFVRRGDVKIKGAVDTFKVTSRFSTNNNEAVVTGFSVKQGSKPLVIVDGKETDVAALKTMDAKTIASINVLREDAAVKAYGKKHENGVIMVTTKPMKNQ</sequence>
<keyword evidence="8 11" id="KW-1133">Transmembrane helix</keyword>
<dbReference type="PANTHER" id="PTHR33446">
    <property type="entry name" value="PROTEIN TONB-RELATED"/>
    <property type="match status" value="1"/>
</dbReference>
<evidence type="ECO:0000256" key="4">
    <source>
        <dbReference type="ARBA" id="ARBA00022475"/>
    </source>
</evidence>
<evidence type="ECO:0000313" key="14">
    <source>
        <dbReference type="Proteomes" id="UP001258315"/>
    </source>
</evidence>
<evidence type="ECO:0000256" key="1">
    <source>
        <dbReference type="ARBA" id="ARBA00004383"/>
    </source>
</evidence>
<dbReference type="InterPro" id="IPR006260">
    <property type="entry name" value="TonB/TolA_C"/>
</dbReference>
<dbReference type="NCBIfam" id="TIGR01352">
    <property type="entry name" value="tonB_Cterm"/>
    <property type="match status" value="1"/>
</dbReference>
<keyword evidence="7" id="KW-0653">Protein transport</keyword>
<keyword evidence="10" id="KW-1134">Transmembrane beta strand</keyword>
<dbReference type="InterPro" id="IPR008756">
    <property type="entry name" value="Peptidase_M56"/>
</dbReference>
<feature type="transmembrane region" description="Helical" evidence="11">
    <location>
        <begin position="6"/>
        <end position="24"/>
    </location>
</feature>
<evidence type="ECO:0000256" key="2">
    <source>
        <dbReference type="ARBA" id="ARBA00006555"/>
    </source>
</evidence>
<feature type="transmembrane region" description="Helical" evidence="11">
    <location>
        <begin position="245"/>
        <end position="266"/>
    </location>
</feature>
<protein>
    <submittedName>
        <fullName evidence="13">TonB family protein</fullName>
    </submittedName>
</protein>
<keyword evidence="3 10" id="KW-0813">Transport</keyword>
<evidence type="ECO:0000256" key="8">
    <source>
        <dbReference type="ARBA" id="ARBA00022989"/>
    </source>
</evidence>
<keyword evidence="14" id="KW-1185">Reference proteome</keyword>